<proteinExistence type="predicted"/>
<dbReference type="InterPro" id="IPR007048">
    <property type="entry name" value="IraD/Gp25-like"/>
</dbReference>
<dbReference type="Gene3D" id="3.10.450.40">
    <property type="match status" value="1"/>
</dbReference>
<feature type="domain" description="IraD/Gp25-like" evidence="1">
    <location>
        <begin position="29"/>
        <end position="119"/>
    </location>
</feature>
<keyword evidence="3" id="KW-1185">Reference proteome</keyword>
<sequence length="136" mass="15876">MKHKKTFLGIGWAFPPTFDKRIKSVEMVSEEEDIRQSLFVLLSTKQGERIIYPDYGSDIQSMIFEPIDVNTTTYLKETIRRAVLNFEPRISLDEVNVEQDSEEEGLLLVTLVYTIRKTNTRTNMVYPYYIIEGTDL</sequence>
<dbReference type="OrthoDB" id="9802846at2"/>
<dbReference type="EMBL" id="AAWS01000055">
    <property type="protein sequence ID" value="EAY25100.1"/>
    <property type="molecule type" value="Genomic_DNA"/>
</dbReference>
<protein>
    <submittedName>
        <fullName evidence="2">Phage baseplate assembly protein W</fullName>
    </submittedName>
</protein>
<accession>A1ZX20</accession>
<name>A1ZX20_MICM2</name>
<dbReference type="RefSeq" id="WP_002703576.1">
    <property type="nucleotide sequence ID" value="NZ_AAWS01000055.1"/>
</dbReference>
<evidence type="ECO:0000313" key="2">
    <source>
        <dbReference type="EMBL" id="EAY25100.1"/>
    </source>
</evidence>
<dbReference type="AlphaFoldDB" id="A1ZX20"/>
<organism evidence="2 3">
    <name type="scientific">Microscilla marina ATCC 23134</name>
    <dbReference type="NCBI Taxonomy" id="313606"/>
    <lineage>
        <taxon>Bacteria</taxon>
        <taxon>Pseudomonadati</taxon>
        <taxon>Bacteroidota</taxon>
        <taxon>Cytophagia</taxon>
        <taxon>Cytophagales</taxon>
        <taxon>Microscillaceae</taxon>
        <taxon>Microscilla</taxon>
    </lineage>
</organism>
<dbReference type="eggNOG" id="COG3628">
    <property type="taxonomic scope" value="Bacteria"/>
</dbReference>
<evidence type="ECO:0000313" key="3">
    <source>
        <dbReference type="Proteomes" id="UP000004095"/>
    </source>
</evidence>
<dbReference type="Pfam" id="PF04965">
    <property type="entry name" value="GPW_gp25"/>
    <property type="match status" value="1"/>
</dbReference>
<evidence type="ECO:0000259" key="1">
    <source>
        <dbReference type="Pfam" id="PF04965"/>
    </source>
</evidence>
<dbReference type="Proteomes" id="UP000004095">
    <property type="component" value="Unassembled WGS sequence"/>
</dbReference>
<gene>
    <name evidence="2" type="ORF">M23134_06088</name>
</gene>
<dbReference type="SUPFAM" id="SSF160719">
    <property type="entry name" value="gpW/gp25-like"/>
    <property type="match status" value="1"/>
</dbReference>
<reference evidence="2 3" key="1">
    <citation type="submission" date="2007-01" db="EMBL/GenBank/DDBJ databases">
        <authorList>
            <person name="Haygood M."/>
            <person name="Podell S."/>
            <person name="Anderson C."/>
            <person name="Hopkinson B."/>
            <person name="Roe K."/>
            <person name="Barbeau K."/>
            <person name="Gaasterland T."/>
            <person name="Ferriera S."/>
            <person name="Johnson J."/>
            <person name="Kravitz S."/>
            <person name="Beeson K."/>
            <person name="Sutton G."/>
            <person name="Rogers Y.-H."/>
            <person name="Friedman R."/>
            <person name="Frazier M."/>
            <person name="Venter J.C."/>
        </authorList>
    </citation>
    <scope>NUCLEOTIDE SEQUENCE [LARGE SCALE GENOMIC DNA]</scope>
    <source>
        <strain evidence="2 3">ATCC 23134</strain>
    </source>
</reference>
<comment type="caution">
    <text evidence="2">The sequence shown here is derived from an EMBL/GenBank/DDBJ whole genome shotgun (WGS) entry which is preliminary data.</text>
</comment>